<dbReference type="Pfam" id="PF00400">
    <property type="entry name" value="WD40"/>
    <property type="match status" value="4"/>
</dbReference>
<dbReference type="OrthoDB" id="195083at2759"/>
<accession>F0YI33</accession>
<dbReference type="SMART" id="SM00028">
    <property type="entry name" value="TPR"/>
    <property type="match status" value="5"/>
</dbReference>
<dbReference type="PANTHER" id="PTHR45589:SF1">
    <property type="entry name" value="WD REPEAT DOMAIN 62, ISOFORM G"/>
    <property type="match status" value="1"/>
</dbReference>
<dbReference type="InterPro" id="IPR036322">
    <property type="entry name" value="WD40_repeat_dom_sf"/>
</dbReference>
<dbReference type="InterPro" id="IPR019734">
    <property type="entry name" value="TPR_rpt"/>
</dbReference>
<dbReference type="SUPFAM" id="SSF50978">
    <property type="entry name" value="WD40 repeat-like"/>
    <property type="match status" value="2"/>
</dbReference>
<dbReference type="SUPFAM" id="SSF48452">
    <property type="entry name" value="TPR-like"/>
    <property type="match status" value="2"/>
</dbReference>
<dbReference type="GeneID" id="20225866"/>
<dbReference type="eggNOG" id="KOG1408">
    <property type="taxonomic scope" value="Eukaryota"/>
</dbReference>
<dbReference type="SMART" id="SM00320">
    <property type="entry name" value="WD40"/>
    <property type="match status" value="10"/>
</dbReference>
<dbReference type="PROSITE" id="PS50082">
    <property type="entry name" value="WD_REPEATS_2"/>
    <property type="match status" value="1"/>
</dbReference>
<dbReference type="PROSITE" id="PS50294">
    <property type="entry name" value="WD_REPEATS_REGION"/>
    <property type="match status" value="1"/>
</dbReference>
<keyword evidence="1" id="KW-0853">WD repeat</keyword>
<evidence type="ECO:0000313" key="4">
    <source>
        <dbReference type="EMBL" id="EGB05159.1"/>
    </source>
</evidence>
<feature type="repeat" description="WD" evidence="1">
    <location>
        <begin position="653"/>
        <end position="684"/>
    </location>
</feature>
<dbReference type="InterPro" id="IPR015943">
    <property type="entry name" value="WD40/YVTN_repeat-like_dom_sf"/>
</dbReference>
<dbReference type="PROSITE" id="PS50005">
    <property type="entry name" value="TPR"/>
    <property type="match status" value="2"/>
</dbReference>
<evidence type="ECO:0000256" key="3">
    <source>
        <dbReference type="SAM" id="MobiDB-lite"/>
    </source>
</evidence>
<dbReference type="KEGG" id="aaf:AURANDRAFT_66580"/>
<dbReference type="Pfam" id="PF13181">
    <property type="entry name" value="TPR_8"/>
    <property type="match status" value="1"/>
</dbReference>
<name>F0YI33_AURAN</name>
<gene>
    <name evidence="4" type="ORF">AURANDRAFT_66580</name>
</gene>
<dbReference type="Gene3D" id="2.130.10.10">
    <property type="entry name" value="YVTN repeat-like/Quinoprotein amine dehydrogenase"/>
    <property type="match status" value="3"/>
</dbReference>
<feature type="compositionally biased region" description="Polar residues" evidence="3">
    <location>
        <begin position="793"/>
        <end position="803"/>
    </location>
</feature>
<dbReference type="InterPro" id="IPR052779">
    <property type="entry name" value="WDR62"/>
</dbReference>
<dbReference type="PANTHER" id="PTHR45589">
    <property type="entry name" value="WD REPEAT DOMAIN 62, ISOFORM G"/>
    <property type="match status" value="1"/>
</dbReference>
<feature type="region of interest" description="Disordered" evidence="3">
    <location>
        <begin position="793"/>
        <end position="816"/>
    </location>
</feature>
<dbReference type="Proteomes" id="UP000002729">
    <property type="component" value="Unassembled WGS sequence"/>
</dbReference>
<dbReference type="RefSeq" id="XP_009040060.1">
    <property type="nucleotide sequence ID" value="XM_009041812.1"/>
</dbReference>
<feature type="region of interest" description="Disordered" evidence="3">
    <location>
        <begin position="1219"/>
        <end position="1241"/>
    </location>
</feature>
<keyword evidence="2" id="KW-0802">TPR repeat</keyword>
<dbReference type="PROSITE" id="PS50293">
    <property type="entry name" value="TPR_REGION"/>
    <property type="match status" value="1"/>
</dbReference>
<keyword evidence="5" id="KW-1185">Reference proteome</keyword>
<feature type="repeat" description="TPR" evidence="2">
    <location>
        <begin position="1688"/>
        <end position="1721"/>
    </location>
</feature>
<dbReference type="Gene3D" id="1.25.40.10">
    <property type="entry name" value="Tetratricopeptide repeat domain"/>
    <property type="match status" value="2"/>
</dbReference>
<evidence type="ECO:0000256" key="1">
    <source>
        <dbReference type="PROSITE-ProRule" id="PRU00221"/>
    </source>
</evidence>
<reference evidence="4 5" key="1">
    <citation type="journal article" date="2011" name="Proc. Natl. Acad. Sci. U.S.A.">
        <title>Niche of harmful alga Aureococcus anophagefferens revealed through ecogenomics.</title>
        <authorList>
            <person name="Gobler C.J."/>
            <person name="Berry D.L."/>
            <person name="Dyhrman S.T."/>
            <person name="Wilhelm S.W."/>
            <person name="Salamov A."/>
            <person name="Lobanov A.V."/>
            <person name="Zhang Y."/>
            <person name="Collier J.L."/>
            <person name="Wurch L.L."/>
            <person name="Kustka A.B."/>
            <person name="Dill B.D."/>
            <person name="Shah M."/>
            <person name="VerBerkmoes N.C."/>
            <person name="Kuo A."/>
            <person name="Terry A."/>
            <person name="Pangilinan J."/>
            <person name="Lindquist E.A."/>
            <person name="Lucas S."/>
            <person name="Paulsen I.T."/>
            <person name="Hattenrath-Lehmann T.K."/>
            <person name="Talmage S.C."/>
            <person name="Walker E.A."/>
            <person name="Koch F."/>
            <person name="Burson A.M."/>
            <person name="Marcoval M.A."/>
            <person name="Tang Y.Z."/>
            <person name="Lecleir G.R."/>
            <person name="Coyne K.J."/>
            <person name="Berg G.M."/>
            <person name="Bertrand E.M."/>
            <person name="Saito M.A."/>
            <person name="Gladyshev V.N."/>
            <person name="Grigoriev I.V."/>
        </authorList>
    </citation>
    <scope>NUCLEOTIDE SEQUENCE [LARGE SCALE GENOMIC DNA]</scope>
    <source>
        <strain evidence="5">CCMP 1984</strain>
    </source>
</reference>
<dbReference type="InParanoid" id="F0YI33"/>
<protein>
    <submittedName>
        <fullName evidence="4">Uncharacterized protein</fullName>
    </submittedName>
</protein>
<dbReference type="InterPro" id="IPR001680">
    <property type="entry name" value="WD40_rpt"/>
</dbReference>
<sequence>MEKVKLIRCLGVTSCTNAAFAAAGGKCGEICFAAGGVVAFYSARRDRQTKFCFANAPVSAIAVSNDGKFICVGLKKRAGTLVVFDVSTCASIRCFDSTHGIGVSAIAFSPAGDRIASAGFVGDKRPLVVTWKDSSRPLRVLRLASRCLGQLRCVAWTEKYFISCGDEGLVFWDPISLDARKYCEVISPLCDAAPLDRCVLGVSATGNFLLFDPECPVASRVMPLGGQALAISSTSDFVITGCVDGLARLFRATDLVYVDTLPRPPPLGLFSATSRGDLPAYPATQCIRIVHDGSSTRVFAIYADRSFLIWDIDDPCAVVKHRSFLHHIGSIWDLQCLESPSADKIALSLALCPSFPNGTFISCAADRTVRFWDLGVASKCGLAKLRHRTRRNVFSRDLLQSLIMGETKEADTFQRFSSEDKVNCNERTTGVPRTLAWRSGGLHVAIGDSSGTIVEGRVICNAMSLSATHTIMAHGAEVLCVKYSNTALLASAGRDGLVHIFDVTQEYAYFQTLENHGAGVPTTALAFGVDGTKLVTIGGNATLAFCTIDRERDLPIKRYRRVRTRPAPSPAYDIAVDATAKYVICAGAGTRLDVRSLMSGKRVRSYELANQELHCSDVYRLCVDDAGVHAACCCFDGTVRLFDFYSGSRLASTNAHGDLVTCISFSRDSTKILTAGSDGCVHVWALVPELVRVATERQTELTAMRGQGHTIDDTVATAPAWARTCPRMGVPQMLKSRAMYLLGSGTNQDFNPELVTLKHHTEFETIDETVRATEASSVSFPDDLRSVTPLQQQASKHCSSSPTLHHERSVLKSRQRRQETTIAVENMRARLAAMGILKVGLVQDPPRSIKVEDIRVGPSPPEVSKTNAASVCLEATVLQQKTLQTREVYDAALRELNEATDNALRLYSELSSVPVDTPCTSRNIGAPPVAAELMTLMFHSIFFDVRRRLASSSNQTGGFSKDPATGRSLLPVPERDFELHLEDEKGKVGGSGAAVVEVRLVRGPAFDVESDPSLGVLRLPLRTALAETSTLRWESRLPLGQKQEDNGSEPSTSLLIDRGASSYLTLSLSATNALFDAMLGGTILEFSDSAIHAAPSEWFSSQAEAEEPAQLATFDLEISLQLERDVMDNDVIMGTISSDNPRTTSSSVFWSAIVDKNEGAERQANESTETSEAQIAIELETYNIAMLAATVPVESFLDVPDSRLSAALKLTSFGVGKSALAPLPPRTDQPPIEDEEAPVPRASPRPLAVAIEGCTAIICVRIKGLPSSYDTMGAWSGMKPSEKLHQHLSMLDCVPPKRSLKKKTPRNVDGELEQEIDATLSKILQTYEVLQKKREFIGCDSEQRQRRLKKLLDEDSTSHGFRLNLTPRIQRVVRKRYPVQPENESREQELIGEAYTHLMEVTNTLLTVRGCDGVHQDAAKNPRLPSAEDVLGQRLVLAADAEANELWCVAADEHKAMLSVATLSASDQNIMAETWFEYSTFLLRALGDAKGRLSFCADCLDEARHALDESLALQLSDINHISALRLRGCIFLEQGRLVEARNALQAVLKAPSTSKGATPSVALDAALLCIVLDVQEDGIGAHDAAVRAATAVADNIPKIYRAVAAFQDAAEYLQRWSLVSTSARALAIVRRALLAANARAHLSAKGHIQMPSILVAQRCVLDAKSVLFVEPARAVDLASLATSTAPSAKAYETLGDAHFNQGRIEEAIDPYKEAIRLCHQRSPVDIVPLALRIKHAKSLLQTRQYDAARDAFIVAANEWQTSSLWLGAGAASLRLGRINEADNFLRLATVRSARNAPPHAWLALLHATEADPCDAETHASQVLDLAMTLGINDASLLRELGNAYFALERYALAEALLRRAVAAEPKKGANAHTRRRLADVLAAQDATEDAIDMYKIALATSEDSNERDDISATLQGLLAAVGRSTGVKENRERESATPFVFIADEDAGLFSSGVYTYTGRACNSLPWQVVARLAARNSNGATPELNALSELRSATLRELKRRWDERFRNSEAYRALLRDAIKSRDAVLCSPGRADALEEEYAPRTHAECRRFVATLRTFLTNLCHLNRQVKGQTTLALRVFRWWRRLAGRLKTLCSSCINTEKSSFLVSLKGHNMQQPNCLKFKDDEGYFIHARSELRGAAHRLLVRPPAHEQQSIIDNCTLEKISVLLRRERSAFKFSTAAAMYGALFNDCATQLETWLNIHVFTPFHSSQIAGELAVAEAHDCDIRTGHWQTHDLEKIEAIYDAANNSQNMLQNGTLLLWDFDSSLRRGIQSLGIHPLMTRAEAIILIEDGRGIRHALKGDTEPDIDGALAYCGSLEVCGLPKLFVAILLDYPVGVRGHRALEIATRIAALGDAVHAVASGSPALPHCKKCQIHPSRDTSHGPTTLVLSRGYSHKYREGLSRWNIVIEVDRAQIMVATGVLAVESPPPPPLKASRTLARSLSAAQAAAVSLRDDADGKTRWRKFLQIENDDSESSDSESCGDSFKCSGVPVSAYTVFAKGVRSFINEIVLVPLRLFAFSHGTASRKFAVFHVGNFLQQHCVDIEFYTAFFASDFFRFALESSILRDEEQLEKFRKKL</sequence>
<evidence type="ECO:0000256" key="2">
    <source>
        <dbReference type="PROSITE-ProRule" id="PRU00339"/>
    </source>
</evidence>
<dbReference type="EMBL" id="GL833143">
    <property type="protein sequence ID" value="EGB05159.1"/>
    <property type="molecule type" value="Genomic_DNA"/>
</dbReference>
<feature type="repeat" description="TPR" evidence="2">
    <location>
        <begin position="1834"/>
        <end position="1867"/>
    </location>
</feature>
<proteinExistence type="predicted"/>
<dbReference type="InterPro" id="IPR011990">
    <property type="entry name" value="TPR-like_helical_dom_sf"/>
</dbReference>
<organism evidence="5">
    <name type="scientific">Aureococcus anophagefferens</name>
    <name type="common">Harmful bloom alga</name>
    <dbReference type="NCBI Taxonomy" id="44056"/>
    <lineage>
        <taxon>Eukaryota</taxon>
        <taxon>Sar</taxon>
        <taxon>Stramenopiles</taxon>
        <taxon>Ochrophyta</taxon>
        <taxon>Pelagophyceae</taxon>
        <taxon>Pelagomonadales</taxon>
        <taxon>Pelagomonadaceae</taxon>
        <taxon>Aureococcus</taxon>
    </lineage>
</organism>
<evidence type="ECO:0000313" key="5">
    <source>
        <dbReference type="Proteomes" id="UP000002729"/>
    </source>
</evidence>